<dbReference type="InterPro" id="IPR000673">
    <property type="entry name" value="Sig_transdc_resp-reg_Me-estase"/>
</dbReference>
<dbReference type="PIRSF" id="PIRSF000876">
    <property type="entry name" value="RR_chemtxs_CheB"/>
    <property type="match status" value="1"/>
</dbReference>
<evidence type="ECO:0000259" key="9">
    <source>
        <dbReference type="PROSITE" id="PS50110"/>
    </source>
</evidence>
<dbReference type="CDD" id="cd16432">
    <property type="entry name" value="CheB_Rec"/>
    <property type="match status" value="1"/>
</dbReference>
<evidence type="ECO:0000256" key="7">
    <source>
        <dbReference type="PROSITE-ProRule" id="PRU00169"/>
    </source>
</evidence>
<dbReference type="Gene3D" id="3.40.50.180">
    <property type="entry name" value="Methylesterase CheB, C-terminal domain"/>
    <property type="match status" value="1"/>
</dbReference>
<dbReference type="PANTHER" id="PTHR42872">
    <property type="entry name" value="PROTEIN-GLUTAMATE METHYLESTERASE/PROTEIN-GLUTAMINE GLUTAMINASE"/>
    <property type="match status" value="1"/>
</dbReference>
<dbReference type="SUPFAM" id="SSF52738">
    <property type="entry name" value="Methylesterase CheB, C-terminal domain"/>
    <property type="match status" value="1"/>
</dbReference>
<dbReference type="EC" id="3.5.1.44" evidence="5"/>
<feature type="modified residue" description="4-aspartylphosphate" evidence="5 7">
    <location>
        <position position="52"/>
    </location>
</feature>
<keyword evidence="12" id="KW-1185">Reference proteome</keyword>
<feature type="domain" description="CheB-type methylesterase" evidence="10">
    <location>
        <begin position="172"/>
        <end position="373"/>
    </location>
</feature>
<feature type="region of interest" description="Disordered" evidence="8">
    <location>
        <begin position="151"/>
        <end position="175"/>
    </location>
</feature>
<comment type="catalytic activity">
    <reaction evidence="4 5">
        <text>[protein]-L-glutamate 5-O-methyl ester + H2O = L-glutamyl-[protein] + methanol + H(+)</text>
        <dbReference type="Rhea" id="RHEA:23236"/>
        <dbReference type="Rhea" id="RHEA-COMP:10208"/>
        <dbReference type="Rhea" id="RHEA-COMP:10311"/>
        <dbReference type="ChEBI" id="CHEBI:15377"/>
        <dbReference type="ChEBI" id="CHEBI:15378"/>
        <dbReference type="ChEBI" id="CHEBI:17790"/>
        <dbReference type="ChEBI" id="CHEBI:29973"/>
        <dbReference type="ChEBI" id="CHEBI:82795"/>
        <dbReference type="EC" id="3.1.1.61"/>
    </reaction>
</comment>
<dbReference type="OrthoDB" id="9793421at2"/>
<dbReference type="GO" id="GO:0008168">
    <property type="term" value="F:methyltransferase activity"/>
    <property type="evidence" value="ECO:0007669"/>
    <property type="project" value="UniProtKB-KW"/>
</dbReference>
<feature type="active site" evidence="5 6">
    <location>
        <position position="218"/>
    </location>
</feature>
<dbReference type="GO" id="GO:0006935">
    <property type="term" value="P:chemotaxis"/>
    <property type="evidence" value="ECO:0007669"/>
    <property type="project" value="UniProtKB-UniRule"/>
</dbReference>
<organism evidence="11 12">
    <name type="scientific">Azospirillum doebereinerae</name>
    <dbReference type="NCBI Taxonomy" id="92933"/>
    <lineage>
        <taxon>Bacteria</taxon>
        <taxon>Pseudomonadati</taxon>
        <taxon>Pseudomonadota</taxon>
        <taxon>Alphaproteobacteria</taxon>
        <taxon>Rhodospirillales</taxon>
        <taxon>Azospirillaceae</taxon>
        <taxon>Azospirillum</taxon>
    </lineage>
</organism>
<dbReference type="GO" id="GO:0005737">
    <property type="term" value="C:cytoplasm"/>
    <property type="evidence" value="ECO:0007669"/>
    <property type="project" value="UniProtKB-SubCell"/>
</dbReference>
<dbReference type="Proteomes" id="UP000280346">
    <property type="component" value="Unassembled WGS sequence"/>
</dbReference>
<dbReference type="PROSITE" id="PS50122">
    <property type="entry name" value="CHEB"/>
    <property type="match status" value="1"/>
</dbReference>
<protein>
    <recommendedName>
        <fullName evidence="5">Protein-glutamate methylesterase/protein-glutamine glutaminase</fullName>
        <ecNumber evidence="5">3.1.1.61</ecNumber>
        <ecNumber evidence="5">3.5.1.44</ecNumber>
    </recommendedName>
</protein>
<comment type="subcellular location">
    <subcellularLocation>
        <location evidence="5">Cytoplasm</location>
    </subcellularLocation>
</comment>
<evidence type="ECO:0000256" key="3">
    <source>
        <dbReference type="ARBA" id="ARBA00022801"/>
    </source>
</evidence>
<dbReference type="AlphaFoldDB" id="A0A433J9A7"/>
<feature type="active site" evidence="5 6">
    <location>
        <position position="315"/>
    </location>
</feature>
<evidence type="ECO:0000256" key="2">
    <source>
        <dbReference type="ARBA" id="ARBA00022500"/>
    </source>
</evidence>
<dbReference type="PROSITE" id="PS50110">
    <property type="entry name" value="RESPONSE_REGULATORY"/>
    <property type="match status" value="1"/>
</dbReference>
<comment type="PTM">
    <text evidence="5">Phosphorylated by CheA. Phosphorylation of the N-terminal regulatory domain activates the methylesterase activity.</text>
</comment>
<evidence type="ECO:0000259" key="10">
    <source>
        <dbReference type="PROSITE" id="PS50122"/>
    </source>
</evidence>
<dbReference type="InterPro" id="IPR001789">
    <property type="entry name" value="Sig_transdc_resp-reg_receiver"/>
</dbReference>
<keyword evidence="2 5" id="KW-0145">Chemotaxis</keyword>
<dbReference type="Pfam" id="PF01339">
    <property type="entry name" value="CheB_methylest"/>
    <property type="match status" value="1"/>
</dbReference>
<sequence length="378" mass="38918">MIKVLVVDDSALMRRRIAELLGAAGFAVETAPNGEEALARLPVFDPDVVTLDVTMPGMDGLTCLGRIMVEHPKPVVMVSSLTAAGASATLEALRLGAVEAVQKPSASSIGAIGETLVDTVRAAAGSRPRRARGLRERLRLARARIAGEDFAASGSPPAASPAGGSAAPPVAPLAAVPSETDEPGIVVVGVSTGGPSTLEDILPLLPADFPWAVVVAQHMPVAFTATLARRLDEISAVRIVEATLPTAVEPGTVYIARGGADVELVRRGGRLVVTPVPPAPDALWHPNANRLMRSALRQLPASRLIGVLLTGMGNDGAETMAELHRQGGRTIAESEESAVVFGMPQALIQLGGAGVVLPSERIAGHMNRMVAAAAKRAG</sequence>
<dbReference type="GO" id="GO:0000156">
    <property type="term" value="F:phosphorelay response regulator activity"/>
    <property type="evidence" value="ECO:0007669"/>
    <property type="project" value="InterPro"/>
</dbReference>
<evidence type="ECO:0000313" key="11">
    <source>
        <dbReference type="EMBL" id="RUQ71401.1"/>
    </source>
</evidence>
<dbReference type="RefSeq" id="WP_126998136.1">
    <property type="nucleotide sequence ID" value="NZ_CP173192.1"/>
</dbReference>
<dbReference type="EMBL" id="RZIJ01000008">
    <property type="protein sequence ID" value="RUQ71401.1"/>
    <property type="molecule type" value="Genomic_DNA"/>
</dbReference>
<proteinExistence type="inferred from homology"/>
<dbReference type="HAMAP" id="MF_00099">
    <property type="entry name" value="CheB_chemtxs"/>
    <property type="match status" value="1"/>
</dbReference>
<keyword evidence="11" id="KW-0489">Methyltransferase</keyword>
<keyword evidence="1 5" id="KW-0963">Cytoplasm</keyword>
<feature type="domain" description="Response regulatory" evidence="9">
    <location>
        <begin position="3"/>
        <end position="118"/>
    </location>
</feature>
<accession>A0A433J9A7</accession>
<dbReference type="CDD" id="cd17541">
    <property type="entry name" value="REC_CheB-like"/>
    <property type="match status" value="1"/>
</dbReference>
<comment type="catalytic activity">
    <reaction evidence="5">
        <text>L-glutaminyl-[protein] + H2O = L-glutamyl-[protein] + NH4(+)</text>
        <dbReference type="Rhea" id="RHEA:16441"/>
        <dbReference type="Rhea" id="RHEA-COMP:10207"/>
        <dbReference type="Rhea" id="RHEA-COMP:10208"/>
        <dbReference type="ChEBI" id="CHEBI:15377"/>
        <dbReference type="ChEBI" id="CHEBI:28938"/>
        <dbReference type="ChEBI" id="CHEBI:29973"/>
        <dbReference type="ChEBI" id="CHEBI:30011"/>
        <dbReference type="EC" id="3.5.1.44"/>
    </reaction>
</comment>
<comment type="caution">
    <text evidence="11">The sequence shown here is derived from an EMBL/GenBank/DDBJ whole genome shotgun (WGS) entry which is preliminary data.</text>
</comment>
<name>A0A433J9A7_9PROT</name>
<dbReference type="InterPro" id="IPR035909">
    <property type="entry name" value="CheB_C"/>
</dbReference>
<dbReference type="GO" id="GO:0050568">
    <property type="term" value="F:protein-glutamine glutaminase activity"/>
    <property type="evidence" value="ECO:0007669"/>
    <property type="project" value="UniProtKB-UniRule"/>
</dbReference>
<dbReference type="GO" id="GO:0032259">
    <property type="term" value="P:methylation"/>
    <property type="evidence" value="ECO:0007669"/>
    <property type="project" value="UniProtKB-KW"/>
</dbReference>
<dbReference type="InterPro" id="IPR008248">
    <property type="entry name" value="CheB-like"/>
</dbReference>
<evidence type="ECO:0000256" key="8">
    <source>
        <dbReference type="SAM" id="MobiDB-lite"/>
    </source>
</evidence>
<feature type="active site" evidence="5 6">
    <location>
        <position position="191"/>
    </location>
</feature>
<reference evidence="11 12" key="1">
    <citation type="submission" date="2018-12" db="EMBL/GenBank/DDBJ databases">
        <authorList>
            <person name="Yang Y."/>
        </authorList>
    </citation>
    <scope>NUCLEOTIDE SEQUENCE [LARGE SCALE GENOMIC DNA]</scope>
    <source>
        <strain evidence="11 12">GSF71</strain>
    </source>
</reference>
<comment type="function">
    <text evidence="5">Involved in chemotaxis. Part of a chemotaxis signal transduction system that modulates chemotaxis in response to various stimuli. Catalyzes the demethylation of specific methylglutamate residues introduced into the chemoreceptors (methyl-accepting chemotaxis proteins or MCP) by CheR. Also mediates the irreversible deamidation of specific glutamine residues to glutamic acid.</text>
</comment>
<keyword evidence="11" id="KW-0808">Transferase</keyword>
<dbReference type="Gene3D" id="3.40.50.2300">
    <property type="match status" value="1"/>
</dbReference>
<evidence type="ECO:0000313" key="12">
    <source>
        <dbReference type="Proteomes" id="UP000280346"/>
    </source>
</evidence>
<comment type="similarity">
    <text evidence="5">Belongs to the CheB family.</text>
</comment>
<dbReference type="PANTHER" id="PTHR42872:SF6">
    <property type="entry name" value="PROTEIN-GLUTAMATE METHYLESTERASE_PROTEIN-GLUTAMINE GLUTAMINASE"/>
    <property type="match status" value="1"/>
</dbReference>
<keyword evidence="5 7" id="KW-0597">Phosphoprotein</keyword>
<gene>
    <name evidence="5 11" type="primary">cheB</name>
    <name evidence="11" type="ORF">EJ913_12170</name>
</gene>
<evidence type="ECO:0000256" key="6">
    <source>
        <dbReference type="PROSITE-ProRule" id="PRU00050"/>
    </source>
</evidence>
<dbReference type="GO" id="GO:0008984">
    <property type="term" value="F:protein-glutamate methylesterase activity"/>
    <property type="evidence" value="ECO:0007669"/>
    <property type="project" value="UniProtKB-UniRule"/>
</dbReference>
<dbReference type="NCBIfam" id="NF001965">
    <property type="entry name" value="PRK00742.1"/>
    <property type="match status" value="1"/>
</dbReference>
<dbReference type="Pfam" id="PF00072">
    <property type="entry name" value="Response_reg"/>
    <property type="match status" value="1"/>
</dbReference>
<evidence type="ECO:0000256" key="5">
    <source>
        <dbReference type="HAMAP-Rule" id="MF_00099"/>
    </source>
</evidence>
<evidence type="ECO:0000256" key="1">
    <source>
        <dbReference type="ARBA" id="ARBA00022490"/>
    </source>
</evidence>
<dbReference type="SUPFAM" id="SSF52172">
    <property type="entry name" value="CheY-like"/>
    <property type="match status" value="1"/>
</dbReference>
<comment type="domain">
    <text evidence="5">Contains a C-terminal catalytic domain, and an N-terminal region which modulates catalytic activity.</text>
</comment>
<evidence type="ECO:0000256" key="4">
    <source>
        <dbReference type="ARBA" id="ARBA00048267"/>
    </source>
</evidence>
<dbReference type="EC" id="3.1.1.61" evidence="5"/>
<dbReference type="SMART" id="SM00448">
    <property type="entry name" value="REC"/>
    <property type="match status" value="1"/>
</dbReference>
<dbReference type="InterPro" id="IPR011006">
    <property type="entry name" value="CheY-like_superfamily"/>
</dbReference>
<keyword evidence="3 5" id="KW-0378">Hydrolase</keyword>